<accession>A0A2D3WC59</accession>
<evidence type="ECO:0000313" key="6">
    <source>
        <dbReference type="EMBL" id="DAB37485.1"/>
    </source>
</evidence>
<dbReference type="GO" id="GO:0003989">
    <property type="term" value="F:acetyl-CoA carboxylase activity"/>
    <property type="evidence" value="ECO:0007669"/>
    <property type="project" value="InterPro"/>
</dbReference>
<feature type="domain" description="Lipoyl-binding" evidence="5">
    <location>
        <begin position="62"/>
        <end position="148"/>
    </location>
</feature>
<dbReference type="UniPathway" id="UPA00094"/>
<dbReference type="PRINTS" id="PR01071">
    <property type="entry name" value="ACOABIOTINCC"/>
</dbReference>
<dbReference type="SUPFAM" id="SSF51230">
    <property type="entry name" value="Single hybrid motif"/>
    <property type="match status" value="1"/>
</dbReference>
<dbReference type="NCBIfam" id="TIGR00531">
    <property type="entry name" value="BCCP"/>
    <property type="match status" value="1"/>
</dbReference>
<organism evidence="6 7">
    <name type="scientific">Sulfuricurvum kujiense</name>
    <dbReference type="NCBI Taxonomy" id="148813"/>
    <lineage>
        <taxon>Bacteria</taxon>
        <taxon>Pseudomonadati</taxon>
        <taxon>Campylobacterota</taxon>
        <taxon>Epsilonproteobacteria</taxon>
        <taxon>Campylobacterales</taxon>
        <taxon>Sulfurimonadaceae</taxon>
        <taxon>Sulfuricurvum</taxon>
    </lineage>
</organism>
<keyword evidence="4" id="KW-0443">Lipid metabolism</keyword>
<sequence>MDMKQIKALLQEFDASTLSKLKITQDAFSIEFEKNIGAVCAPVMAAPVAVAAAPAVATTAMETAVSAPVHTGDMIVSPMVGTFYASPSPDSAPFVKVGDRVKKGQVIAVLEAMKIMNELEAEFDCKIVSVLVSDAQAVEYDMPLFAVEKL</sequence>
<keyword evidence="4" id="KW-0276">Fatty acid metabolism</keyword>
<dbReference type="EMBL" id="DLUI01000158">
    <property type="protein sequence ID" value="DAB37485.1"/>
    <property type="molecule type" value="Genomic_DNA"/>
</dbReference>
<dbReference type="InterPro" id="IPR001249">
    <property type="entry name" value="AcCoA_biotinCC"/>
</dbReference>
<keyword evidence="4" id="KW-0444">Lipid biosynthesis</keyword>
<comment type="function">
    <text evidence="1 4">This protein is a component of the acetyl coenzyme A carboxylase complex; first, biotin carboxylase catalyzes the carboxylation of the carrier protein and then the transcarboxylase transfers the carboxyl group to form malonyl-CoA.</text>
</comment>
<comment type="pathway">
    <text evidence="4">Lipid metabolism; fatty acid biosynthesis.</text>
</comment>
<evidence type="ECO:0000256" key="2">
    <source>
        <dbReference type="ARBA" id="ARBA00017562"/>
    </source>
</evidence>
<dbReference type="InterPro" id="IPR011053">
    <property type="entry name" value="Single_hybrid_motif"/>
</dbReference>
<evidence type="ECO:0000256" key="4">
    <source>
        <dbReference type="RuleBase" id="RU364072"/>
    </source>
</evidence>
<dbReference type="Gene3D" id="2.40.50.100">
    <property type="match status" value="1"/>
</dbReference>
<dbReference type="GO" id="GO:0006633">
    <property type="term" value="P:fatty acid biosynthetic process"/>
    <property type="evidence" value="ECO:0007669"/>
    <property type="project" value="UniProtKB-UniPathway"/>
</dbReference>
<dbReference type="GO" id="GO:0009317">
    <property type="term" value="C:acetyl-CoA carboxylase complex"/>
    <property type="evidence" value="ECO:0007669"/>
    <property type="project" value="InterPro"/>
</dbReference>
<dbReference type="InterPro" id="IPR050709">
    <property type="entry name" value="Biotin_Carboxyl_Carrier/Decarb"/>
</dbReference>
<evidence type="ECO:0000256" key="3">
    <source>
        <dbReference type="ARBA" id="ARBA00023267"/>
    </source>
</evidence>
<proteinExistence type="predicted"/>
<gene>
    <name evidence="6" type="primary">accB</name>
    <name evidence="6" type="ORF">CFH83_10920</name>
</gene>
<dbReference type="AlphaFoldDB" id="A0A2D3WC59"/>
<evidence type="ECO:0000313" key="7">
    <source>
        <dbReference type="Proteomes" id="UP000228859"/>
    </source>
</evidence>
<keyword evidence="3 4" id="KW-0092">Biotin</keyword>
<name>A0A2D3WC59_9BACT</name>
<dbReference type="PROSITE" id="PS50968">
    <property type="entry name" value="BIOTINYL_LIPOYL"/>
    <property type="match status" value="1"/>
</dbReference>
<dbReference type="RefSeq" id="WP_294894751.1">
    <property type="nucleotide sequence ID" value="NZ_DLUI01000158.1"/>
</dbReference>
<keyword evidence="4" id="KW-0275">Fatty acid biosynthesis</keyword>
<protein>
    <recommendedName>
        <fullName evidence="2 4">Biotin carboxyl carrier protein of acetyl-CoA carboxylase</fullName>
    </recommendedName>
</protein>
<dbReference type="InterPro" id="IPR000089">
    <property type="entry name" value="Biotin_lipoyl"/>
</dbReference>
<comment type="caution">
    <text evidence="6">The sequence shown here is derived from an EMBL/GenBank/DDBJ whole genome shotgun (WGS) entry which is preliminary data.</text>
</comment>
<reference evidence="6 7" key="1">
    <citation type="journal article" date="2017" name="Front. Microbiol.">
        <title>Comparative Genomic Analysis of the Class Epsilonproteobacteria and Proposed Reclassification to Epsilonbacteraeota (phyl. nov.).</title>
        <authorList>
            <person name="Waite D.W."/>
            <person name="Vanwonterghem I."/>
            <person name="Rinke C."/>
            <person name="Parks D.H."/>
            <person name="Zhang Y."/>
            <person name="Takai K."/>
            <person name="Sievert S.M."/>
            <person name="Simon J."/>
            <person name="Campbell B.J."/>
            <person name="Hanson T.E."/>
            <person name="Woyke T."/>
            <person name="Klotz M.G."/>
            <person name="Hugenholtz P."/>
        </authorList>
    </citation>
    <scope>NUCLEOTIDE SEQUENCE [LARGE SCALE GENOMIC DNA]</scope>
    <source>
        <strain evidence="6">UBA12443</strain>
    </source>
</reference>
<dbReference type="PANTHER" id="PTHR45266:SF3">
    <property type="entry name" value="OXALOACETATE DECARBOXYLASE ALPHA CHAIN"/>
    <property type="match status" value="1"/>
</dbReference>
<dbReference type="Pfam" id="PF00364">
    <property type="entry name" value="Biotin_lipoyl"/>
    <property type="match status" value="1"/>
</dbReference>
<evidence type="ECO:0000256" key="1">
    <source>
        <dbReference type="ARBA" id="ARBA00003761"/>
    </source>
</evidence>
<evidence type="ECO:0000259" key="5">
    <source>
        <dbReference type="PROSITE" id="PS50968"/>
    </source>
</evidence>
<dbReference type="PANTHER" id="PTHR45266">
    <property type="entry name" value="OXALOACETATE DECARBOXYLASE ALPHA CHAIN"/>
    <property type="match status" value="1"/>
</dbReference>
<dbReference type="CDD" id="cd06850">
    <property type="entry name" value="biotinyl_domain"/>
    <property type="match status" value="1"/>
</dbReference>
<dbReference type="Proteomes" id="UP000228859">
    <property type="component" value="Unassembled WGS sequence"/>
</dbReference>